<protein>
    <recommendedName>
        <fullName evidence="3">DNA-directed RNA polymerase subunit beta</fullName>
    </recommendedName>
</protein>
<dbReference type="RefSeq" id="WP_184751650.1">
    <property type="nucleotide sequence ID" value="NZ_BAAAJR010000001.1"/>
</dbReference>
<organism evidence="1 2">
    <name type="scientific">Microbacterium thalassium</name>
    <dbReference type="NCBI Taxonomy" id="362649"/>
    <lineage>
        <taxon>Bacteria</taxon>
        <taxon>Bacillati</taxon>
        <taxon>Actinomycetota</taxon>
        <taxon>Actinomycetes</taxon>
        <taxon>Micrococcales</taxon>
        <taxon>Microbacteriaceae</taxon>
        <taxon>Microbacterium</taxon>
    </lineage>
</organism>
<name>A0A7X0FRX7_9MICO</name>
<dbReference type="Proteomes" id="UP000537775">
    <property type="component" value="Unassembled WGS sequence"/>
</dbReference>
<keyword evidence="2" id="KW-1185">Reference proteome</keyword>
<dbReference type="AlphaFoldDB" id="A0A7X0FRX7"/>
<accession>A0A7X0FRX7</accession>
<gene>
    <name evidence="1" type="ORF">HD594_002913</name>
</gene>
<comment type="caution">
    <text evidence="1">The sequence shown here is derived from an EMBL/GenBank/DDBJ whole genome shotgun (WGS) entry which is preliminary data.</text>
</comment>
<reference evidence="1 2" key="1">
    <citation type="submission" date="2020-08" db="EMBL/GenBank/DDBJ databases">
        <title>Sequencing the genomes of 1000 actinobacteria strains.</title>
        <authorList>
            <person name="Klenk H.-P."/>
        </authorList>
    </citation>
    <scope>NUCLEOTIDE SEQUENCE [LARGE SCALE GENOMIC DNA]</scope>
    <source>
        <strain evidence="1 2">DSM 12511</strain>
    </source>
</reference>
<evidence type="ECO:0000313" key="2">
    <source>
        <dbReference type="Proteomes" id="UP000537775"/>
    </source>
</evidence>
<proteinExistence type="predicted"/>
<evidence type="ECO:0008006" key="3">
    <source>
        <dbReference type="Google" id="ProtNLM"/>
    </source>
</evidence>
<dbReference type="EMBL" id="JACHML010000001">
    <property type="protein sequence ID" value="MBB6392600.1"/>
    <property type="molecule type" value="Genomic_DNA"/>
</dbReference>
<evidence type="ECO:0000313" key="1">
    <source>
        <dbReference type="EMBL" id="MBB6392600.1"/>
    </source>
</evidence>
<sequence>MSDGSRDFHKPVRRPAELFDRLFAADDPAEVSRVAHSTAQALLSRVRAEPDARVIERLVAFTDRHGIDDIAELWSRSPAKTLPGALWRLYLLQLMIHHDPGTAALLYQRGRVELRSPDDLVAGAPTPAGPDELVALIDAIMRGVFDGDFAVALDRAASFCRVQASGATHLADDYERTEPDRASDLTTRALRLTDYASDLAACAALWRRDALA</sequence>